<dbReference type="PANTHER" id="PTHR42928:SF5">
    <property type="entry name" value="BLR1237 PROTEIN"/>
    <property type="match status" value="1"/>
</dbReference>
<name>A0A1H0HW21_9GAMM</name>
<keyword evidence="3" id="KW-0675">Receptor</keyword>
<dbReference type="Gene3D" id="3.40.190.10">
    <property type="entry name" value="Periplasmic binding protein-like II"/>
    <property type="match status" value="1"/>
</dbReference>
<dbReference type="InterPro" id="IPR005064">
    <property type="entry name" value="BUG"/>
</dbReference>
<gene>
    <name evidence="3" type="ORF">SAMN04487951_1178</name>
</gene>
<comment type="similarity">
    <text evidence="1">Belongs to the UPF0065 (bug) family.</text>
</comment>
<accession>A0A1H0HW21</accession>
<dbReference type="CDD" id="cd07012">
    <property type="entry name" value="PBP2_Bug_TTT"/>
    <property type="match status" value="1"/>
</dbReference>
<dbReference type="EMBL" id="FNII01000017">
    <property type="protein sequence ID" value="SDO23140.1"/>
    <property type="molecule type" value="Genomic_DNA"/>
</dbReference>
<evidence type="ECO:0000313" key="3">
    <source>
        <dbReference type="EMBL" id="SDO23140.1"/>
    </source>
</evidence>
<dbReference type="PANTHER" id="PTHR42928">
    <property type="entry name" value="TRICARBOXYLATE-BINDING PROTEIN"/>
    <property type="match status" value="1"/>
</dbReference>
<dbReference type="SUPFAM" id="SSF53850">
    <property type="entry name" value="Periplasmic binding protein-like II"/>
    <property type="match status" value="1"/>
</dbReference>
<keyword evidence="4" id="KW-1185">Reference proteome</keyword>
<sequence>MYKNNKAMLTLAGAVALSSISAAALADYPERDIRVIVPWGAGGGTDGIVRKLTTIAEDSLDVSMYAENIEGGVSATGIGQLMSSRADGYTIGALTYDSLVTVPWQGMLPSYDVDKLKLIARVTSEPDAIVVDADSDYQSIHDLIEAAKADPGEVRIAIQNLGGRIHLAILQFQELTDTEFRIISYPGGAAPQKEAILSDEVDVALTSLGDFSNLLDDGTVRGLVEFSDTQNPTYPDVPTTADEGIDLQIGSFIVFAAPADTPEEAIATLENAYKTAYDSDEFQEWVANVGVTPNWLGTDEVTPWAEQTAESLFSEMDALVEAGVMSK</sequence>
<dbReference type="RefSeq" id="WP_089707648.1">
    <property type="nucleotide sequence ID" value="NZ_FNII01000017.1"/>
</dbReference>
<evidence type="ECO:0000313" key="4">
    <source>
        <dbReference type="Proteomes" id="UP000199677"/>
    </source>
</evidence>
<evidence type="ECO:0000256" key="1">
    <source>
        <dbReference type="ARBA" id="ARBA00006987"/>
    </source>
</evidence>
<proteinExistence type="inferred from homology"/>
<dbReference type="STRING" id="416873.SAMN04487951_1178"/>
<protein>
    <submittedName>
        <fullName evidence="3">Tripartite-type tricarboxylate transporter, receptor component TctC</fullName>
    </submittedName>
</protein>
<dbReference type="Gene3D" id="3.40.190.150">
    <property type="entry name" value="Bordetella uptake gene, domain 1"/>
    <property type="match status" value="1"/>
</dbReference>
<evidence type="ECO:0000256" key="2">
    <source>
        <dbReference type="SAM" id="SignalP"/>
    </source>
</evidence>
<reference evidence="4" key="1">
    <citation type="submission" date="2016-10" db="EMBL/GenBank/DDBJ databases">
        <authorList>
            <person name="Varghese N."/>
            <person name="Submissions S."/>
        </authorList>
    </citation>
    <scope>NUCLEOTIDE SEQUENCE [LARGE SCALE GENOMIC DNA]</scope>
    <source>
        <strain evidence="4">CGMCC 1.6494</strain>
    </source>
</reference>
<feature type="signal peptide" evidence="2">
    <location>
        <begin position="1"/>
        <end position="26"/>
    </location>
</feature>
<feature type="chain" id="PRO_5011621325" evidence="2">
    <location>
        <begin position="27"/>
        <end position="327"/>
    </location>
</feature>
<dbReference type="PIRSF" id="PIRSF017082">
    <property type="entry name" value="YflP"/>
    <property type="match status" value="1"/>
</dbReference>
<dbReference type="Proteomes" id="UP000199677">
    <property type="component" value="Unassembled WGS sequence"/>
</dbReference>
<dbReference type="AlphaFoldDB" id="A0A1H0HW21"/>
<keyword evidence="2" id="KW-0732">Signal</keyword>
<dbReference type="OrthoDB" id="5171643at2"/>
<dbReference type="InterPro" id="IPR042100">
    <property type="entry name" value="Bug_dom1"/>
</dbReference>
<dbReference type="Pfam" id="PF03401">
    <property type="entry name" value="TctC"/>
    <property type="match status" value="1"/>
</dbReference>
<organism evidence="3 4">
    <name type="scientific">Vreelandella arcis</name>
    <dbReference type="NCBI Taxonomy" id="416873"/>
    <lineage>
        <taxon>Bacteria</taxon>
        <taxon>Pseudomonadati</taxon>
        <taxon>Pseudomonadota</taxon>
        <taxon>Gammaproteobacteria</taxon>
        <taxon>Oceanospirillales</taxon>
        <taxon>Halomonadaceae</taxon>
        <taxon>Vreelandella</taxon>
    </lineage>
</organism>